<feature type="region of interest" description="Disordered" evidence="9">
    <location>
        <begin position="772"/>
        <end position="1024"/>
    </location>
</feature>
<dbReference type="EMBL" id="HBGD01010070">
    <property type="protein sequence ID" value="CAD9085019.1"/>
    <property type="molecule type" value="Transcribed_RNA"/>
</dbReference>
<evidence type="ECO:0000256" key="3">
    <source>
        <dbReference type="ARBA" id="ARBA00022840"/>
    </source>
</evidence>
<reference evidence="11" key="1">
    <citation type="submission" date="2021-01" db="EMBL/GenBank/DDBJ databases">
        <authorList>
            <person name="Corre E."/>
            <person name="Pelletier E."/>
            <person name="Niang G."/>
            <person name="Scheremetjew M."/>
            <person name="Finn R."/>
            <person name="Kale V."/>
            <person name="Holt S."/>
            <person name="Cochrane G."/>
            <person name="Meng A."/>
            <person name="Brown T."/>
            <person name="Cohen L."/>
        </authorList>
    </citation>
    <scope>NUCLEOTIDE SEQUENCE</scope>
    <source>
        <strain evidence="11">WS</strain>
    </source>
</reference>
<feature type="compositionally biased region" description="Low complexity" evidence="9">
    <location>
        <begin position="1"/>
        <end position="11"/>
    </location>
</feature>
<dbReference type="PROSITE" id="PS50067">
    <property type="entry name" value="KINESIN_MOTOR_2"/>
    <property type="match status" value="1"/>
</dbReference>
<dbReference type="InterPro" id="IPR001752">
    <property type="entry name" value="Kinesin_motor_dom"/>
</dbReference>
<feature type="coiled-coil region" evidence="8">
    <location>
        <begin position="558"/>
        <end position="599"/>
    </location>
</feature>
<keyword evidence="2 7" id="KW-0547">Nucleotide-binding</keyword>
<proteinExistence type="inferred from homology"/>
<dbReference type="GO" id="GO:0003777">
    <property type="term" value="F:microtubule motor activity"/>
    <property type="evidence" value="ECO:0007669"/>
    <property type="project" value="InterPro"/>
</dbReference>
<evidence type="ECO:0000256" key="4">
    <source>
        <dbReference type="ARBA" id="ARBA00023054"/>
    </source>
</evidence>
<feature type="compositionally biased region" description="Polar residues" evidence="9">
    <location>
        <begin position="702"/>
        <end position="726"/>
    </location>
</feature>
<feature type="compositionally biased region" description="Low complexity" evidence="9">
    <location>
        <begin position="18"/>
        <end position="30"/>
    </location>
</feature>
<dbReference type="SMART" id="SM00129">
    <property type="entry name" value="KISc"/>
    <property type="match status" value="1"/>
</dbReference>
<evidence type="ECO:0000313" key="11">
    <source>
        <dbReference type="EMBL" id="CAD9085019.1"/>
    </source>
</evidence>
<gene>
    <name evidence="11" type="ORF">PCOS0759_LOCUS8273</name>
</gene>
<feature type="region of interest" description="Disordered" evidence="9">
    <location>
        <begin position="699"/>
        <end position="727"/>
    </location>
</feature>
<dbReference type="FunFam" id="3.40.850.10:FF:000056">
    <property type="entry name" value="Kinesin-like protein"/>
    <property type="match status" value="1"/>
</dbReference>
<evidence type="ECO:0000256" key="8">
    <source>
        <dbReference type="SAM" id="Coils"/>
    </source>
</evidence>
<evidence type="ECO:0000256" key="2">
    <source>
        <dbReference type="ARBA" id="ARBA00022741"/>
    </source>
</evidence>
<comment type="similarity">
    <text evidence="7">Belongs to the TRAFAC class myosin-kinesin ATPase superfamily. Kinesin family.</text>
</comment>
<feature type="compositionally biased region" description="Basic and acidic residues" evidence="9">
    <location>
        <begin position="960"/>
        <end position="974"/>
    </location>
</feature>
<protein>
    <recommendedName>
        <fullName evidence="6">Kinesin-like protein KIN-8B</fullName>
    </recommendedName>
</protein>
<keyword evidence="1" id="KW-0493">Microtubule</keyword>
<dbReference type="InterPro" id="IPR036961">
    <property type="entry name" value="Kinesin_motor_dom_sf"/>
</dbReference>
<dbReference type="AlphaFoldDB" id="A0A7S1PJ41"/>
<dbReference type="Pfam" id="PF00225">
    <property type="entry name" value="Kinesin"/>
    <property type="match status" value="1"/>
</dbReference>
<dbReference type="SUPFAM" id="SSF52540">
    <property type="entry name" value="P-loop containing nucleoside triphosphate hydrolases"/>
    <property type="match status" value="1"/>
</dbReference>
<dbReference type="GO" id="GO:0008017">
    <property type="term" value="F:microtubule binding"/>
    <property type="evidence" value="ECO:0007669"/>
    <property type="project" value="InterPro"/>
</dbReference>
<dbReference type="PROSITE" id="PS00411">
    <property type="entry name" value="KINESIN_MOTOR_1"/>
    <property type="match status" value="1"/>
</dbReference>
<keyword evidence="4 8" id="KW-0175">Coiled coil</keyword>
<dbReference type="InterPro" id="IPR027417">
    <property type="entry name" value="P-loop_NTPase"/>
</dbReference>
<dbReference type="PANTHER" id="PTHR47968">
    <property type="entry name" value="CENTROMERE PROTEIN E"/>
    <property type="match status" value="1"/>
</dbReference>
<evidence type="ECO:0000256" key="5">
    <source>
        <dbReference type="ARBA" id="ARBA00023175"/>
    </source>
</evidence>
<feature type="compositionally biased region" description="Polar residues" evidence="9">
    <location>
        <begin position="817"/>
        <end position="831"/>
    </location>
</feature>
<feature type="compositionally biased region" description="Low complexity" evidence="9">
    <location>
        <begin position="772"/>
        <end position="786"/>
    </location>
</feature>
<organism evidence="11">
    <name type="scientific">Percolomonas cosmopolitus</name>
    <dbReference type="NCBI Taxonomy" id="63605"/>
    <lineage>
        <taxon>Eukaryota</taxon>
        <taxon>Discoba</taxon>
        <taxon>Heterolobosea</taxon>
        <taxon>Tetramitia</taxon>
        <taxon>Eutetramitia</taxon>
        <taxon>Percolomonadidae</taxon>
        <taxon>Percolomonas</taxon>
    </lineage>
</organism>
<feature type="compositionally biased region" description="Basic residues" evidence="9">
    <location>
        <begin position="879"/>
        <end position="888"/>
    </location>
</feature>
<dbReference type="PRINTS" id="PR00380">
    <property type="entry name" value="KINESINHEAVY"/>
</dbReference>
<dbReference type="PANTHER" id="PTHR47968:SF13">
    <property type="entry name" value="KINESIN-LIKE PROTEIN KIF19 ISOFORM X1"/>
    <property type="match status" value="1"/>
</dbReference>
<dbReference type="InterPro" id="IPR027640">
    <property type="entry name" value="Kinesin-like_fam"/>
</dbReference>
<feature type="compositionally biased region" description="Basic residues" evidence="9">
    <location>
        <begin position="842"/>
        <end position="860"/>
    </location>
</feature>
<dbReference type="Gene3D" id="3.40.850.10">
    <property type="entry name" value="Kinesin motor domain"/>
    <property type="match status" value="1"/>
</dbReference>
<evidence type="ECO:0000256" key="7">
    <source>
        <dbReference type="PROSITE-ProRule" id="PRU00283"/>
    </source>
</evidence>
<evidence type="ECO:0000256" key="9">
    <source>
        <dbReference type="SAM" id="MobiDB-lite"/>
    </source>
</evidence>
<feature type="coiled-coil region" evidence="8">
    <location>
        <begin position="431"/>
        <end position="458"/>
    </location>
</feature>
<dbReference type="GO" id="GO:0007018">
    <property type="term" value="P:microtubule-based movement"/>
    <property type="evidence" value="ECO:0007669"/>
    <property type="project" value="InterPro"/>
</dbReference>
<dbReference type="InterPro" id="IPR019821">
    <property type="entry name" value="Kinesin_motor_CS"/>
</dbReference>
<dbReference type="GO" id="GO:0005874">
    <property type="term" value="C:microtubule"/>
    <property type="evidence" value="ECO:0007669"/>
    <property type="project" value="UniProtKB-KW"/>
</dbReference>
<evidence type="ECO:0000256" key="1">
    <source>
        <dbReference type="ARBA" id="ARBA00022701"/>
    </source>
</evidence>
<evidence type="ECO:0000256" key="6">
    <source>
        <dbReference type="ARBA" id="ARBA00068376"/>
    </source>
</evidence>
<keyword evidence="3 7" id="KW-0067">ATP-binding</keyword>
<feature type="region of interest" description="Disordered" evidence="9">
    <location>
        <begin position="1"/>
        <end position="34"/>
    </location>
</feature>
<keyword evidence="5 7" id="KW-0505">Motor protein</keyword>
<accession>A0A7S1PJ41</accession>
<evidence type="ECO:0000259" key="10">
    <source>
        <dbReference type="PROSITE" id="PS50067"/>
    </source>
</evidence>
<feature type="binding site" evidence="7">
    <location>
        <begin position="169"/>
        <end position="176"/>
    </location>
    <ligand>
        <name>ATP</name>
        <dbReference type="ChEBI" id="CHEBI:30616"/>
    </ligand>
</feature>
<feature type="domain" description="Kinesin motor" evidence="10">
    <location>
        <begin position="39"/>
        <end position="409"/>
    </location>
</feature>
<name>A0A7S1PJ41_9EUKA</name>
<feature type="compositionally biased region" description="Polar residues" evidence="9">
    <location>
        <begin position="945"/>
        <end position="959"/>
    </location>
</feature>
<sequence>MTKDPAASAAAVPPPPQTASSSASSSSHPATAKDRLHDNLRVFIRCRPVLPTDKTAVTDHSTFNLVRILENKLVVVLDPERVWRENGLEYHSAGGAGGSGMDDHHQHQKILSKHHQNDVLRANRSREKRYAFDCAFDGSTTQDDVFEKCVEPLLDSVLDGFNASCFAYGQTGSGKTYTMLGPEESPGIMFRALQGIFNRIGSFSEDHSFRVILSYLEVYNENIRDLLQPSDEYLELREDNDRMHVVGLTEIEVKNIKETMSLLRRGNQNRIQEETAHNKESSRSHAVLQITVEKRNRIKNVAEQVQVGKLSLIDLAGSERAAVSNNRGIRLREGANINRSLLALGNCINALGHRNSKGGYIPYRDSKLTRLLKDSLGGNCRTSMVSCISPTNYEDTINTLKYANRAKNIKMTVTRNVTNVNHHIVHYTNIIGELRSEISNLKQKLVATNKQLSFQKRQASQANLTALMNKQQSGGAGSATESDSEFDKLTQELVVNFEEMMQARKSVAELEALELANKIQINKLQLELANTRETISKSPVARRNTFLEMSVTKRRKEIEDLVQNMRRNSRMKAEFQEKYEQLELLAITLKEKLKQSAADNRHKQEWLTQLFRLHLLELQNTELHSFQSKQQDLLREKDLVLKNLRAQLLIRDNVIQKQREELTQFTAVDYDLPPNYIDASEFAGLTGYFENGLVDDHDAHSSVPNSRGATSDDGSLGSITTSQSPLLKNGGHVYNHIGTGGILQNHPLKDNSNVIVDHHVADNTISDLVRVSSRTGSSGVGSVQSRLSEKSSTPSPKRKKAFMYKKAPFSTPPPQRRYSQQPFATSVSSTPQRREQDNQIFKKAKTKTTNKRIHRRRANRQKLLSKIYGNSPSQGTGKKSPRKKRRQKSPGQELFTRKNGAVEGSMHGNEHEVVDAAGGGTSLESGTVGSRIDLQQARLRKQRMRQNQVSRPKTLASSFHSDDLGEVVPERSDSPDQYTKYPGKPGAGVSSSLDSDLNGKDSRFPSLQTRRRLQSIPASQSYEHHFKRKLRLLEKQRQLLHHTP</sequence>
<dbReference type="GO" id="GO:0005524">
    <property type="term" value="F:ATP binding"/>
    <property type="evidence" value="ECO:0007669"/>
    <property type="project" value="UniProtKB-UniRule"/>
</dbReference>